<dbReference type="SUPFAM" id="SSF52943">
    <property type="entry name" value="ATP synthase (F1-ATPase), gamma subunit"/>
    <property type="match status" value="1"/>
</dbReference>
<evidence type="ECO:0000313" key="10">
    <source>
        <dbReference type="EMBL" id="OHA14509.1"/>
    </source>
</evidence>
<proteinExistence type="inferred from homology"/>
<gene>
    <name evidence="10" type="ORF">A3G49_06715</name>
</gene>
<comment type="subcellular location">
    <subcellularLocation>
        <location evidence="2">Membrane</location>
        <topology evidence="2">Peripheral membrane protein</topology>
    </subcellularLocation>
</comment>
<dbReference type="Pfam" id="PF00231">
    <property type="entry name" value="ATP-synt"/>
    <property type="match status" value="1"/>
</dbReference>
<dbReference type="InterPro" id="IPR035968">
    <property type="entry name" value="ATP_synth_F1_ATPase_gsu"/>
</dbReference>
<evidence type="ECO:0000256" key="3">
    <source>
        <dbReference type="ARBA" id="ARBA00007681"/>
    </source>
</evidence>
<keyword evidence="4" id="KW-0813">Transport</keyword>
<sequence>MVNEQTINIEIERLHSLKSLVETYETIAATSMRRTRNSVLENRSFHLGLAQIFQEVKMAYRKEVLRLMKRRDIEETKALSLIKRNGKTVYVLLSANTGLYGDIINKTFSLFMEKIKEEKADLAVIGKVGKAMLETAGFKTGFFYFDFSDTKIELETLKAITRYLHEYDRVIAFYGTFKSFVEQLPVASSVSGLGLPFAPLPETETRYIFEPSLEKITIFFETEIFASLLEQIFNESRLAKVASRMMLLDGATINIDQAVERSSFERQKIRHRLYNRRQLDALSGILLWSRSYGAY</sequence>
<dbReference type="PRINTS" id="PR00126">
    <property type="entry name" value="ATPASEGAMMA"/>
</dbReference>
<dbReference type="GO" id="GO:0045259">
    <property type="term" value="C:proton-transporting ATP synthase complex"/>
    <property type="evidence" value="ECO:0007669"/>
    <property type="project" value="UniProtKB-KW"/>
</dbReference>
<name>A0A1G2LUD6_9BACT</name>
<dbReference type="EMBL" id="MHQY01000007">
    <property type="protein sequence ID" value="OHA14509.1"/>
    <property type="molecule type" value="Genomic_DNA"/>
</dbReference>
<evidence type="ECO:0000256" key="9">
    <source>
        <dbReference type="ARBA" id="ARBA00023310"/>
    </source>
</evidence>
<evidence type="ECO:0000313" key="11">
    <source>
        <dbReference type="Proteomes" id="UP000177171"/>
    </source>
</evidence>
<evidence type="ECO:0000256" key="7">
    <source>
        <dbReference type="ARBA" id="ARBA00023136"/>
    </source>
</evidence>
<evidence type="ECO:0000256" key="1">
    <source>
        <dbReference type="ARBA" id="ARBA00003456"/>
    </source>
</evidence>
<reference evidence="10 11" key="1">
    <citation type="journal article" date="2016" name="Nat. Commun.">
        <title>Thousands of microbial genomes shed light on interconnected biogeochemical processes in an aquifer system.</title>
        <authorList>
            <person name="Anantharaman K."/>
            <person name="Brown C.T."/>
            <person name="Hug L.A."/>
            <person name="Sharon I."/>
            <person name="Castelle C.J."/>
            <person name="Probst A.J."/>
            <person name="Thomas B.C."/>
            <person name="Singh A."/>
            <person name="Wilkins M.J."/>
            <person name="Karaoz U."/>
            <person name="Brodie E.L."/>
            <person name="Williams K.H."/>
            <person name="Hubbard S.S."/>
            <person name="Banfield J.F."/>
        </authorList>
    </citation>
    <scope>NUCLEOTIDE SEQUENCE [LARGE SCALE GENOMIC DNA]</scope>
</reference>
<keyword evidence="6" id="KW-0406">Ion transport</keyword>
<keyword evidence="7" id="KW-0472">Membrane</keyword>
<dbReference type="GO" id="GO:0046933">
    <property type="term" value="F:proton-transporting ATP synthase activity, rotational mechanism"/>
    <property type="evidence" value="ECO:0007669"/>
    <property type="project" value="InterPro"/>
</dbReference>
<comment type="similarity">
    <text evidence="3">Belongs to the ATPase gamma chain family.</text>
</comment>
<keyword evidence="5" id="KW-0375">Hydrogen ion transport</keyword>
<evidence type="ECO:0000256" key="4">
    <source>
        <dbReference type="ARBA" id="ARBA00022448"/>
    </source>
</evidence>
<protein>
    <recommendedName>
        <fullName evidence="12">ATP synthase gamma chain</fullName>
    </recommendedName>
</protein>
<dbReference type="Proteomes" id="UP000177171">
    <property type="component" value="Unassembled WGS sequence"/>
</dbReference>
<evidence type="ECO:0000256" key="6">
    <source>
        <dbReference type="ARBA" id="ARBA00023065"/>
    </source>
</evidence>
<accession>A0A1G2LUD6</accession>
<evidence type="ECO:0000256" key="2">
    <source>
        <dbReference type="ARBA" id="ARBA00004170"/>
    </source>
</evidence>
<comment type="caution">
    <text evidence="10">The sequence shown here is derived from an EMBL/GenBank/DDBJ whole genome shotgun (WGS) entry which is preliminary data.</text>
</comment>
<dbReference type="Gene3D" id="3.40.1380.10">
    <property type="match status" value="1"/>
</dbReference>
<dbReference type="AlphaFoldDB" id="A0A1G2LUD6"/>
<evidence type="ECO:0000256" key="5">
    <source>
        <dbReference type="ARBA" id="ARBA00022781"/>
    </source>
</evidence>
<evidence type="ECO:0008006" key="12">
    <source>
        <dbReference type="Google" id="ProtNLM"/>
    </source>
</evidence>
<dbReference type="InterPro" id="IPR000131">
    <property type="entry name" value="ATP_synth_F1_gsu"/>
</dbReference>
<keyword evidence="8" id="KW-0139">CF(1)</keyword>
<organism evidence="10 11">
    <name type="scientific">Candidatus Sungbacteria bacterium RIFCSPLOWO2_12_FULL_41_11</name>
    <dbReference type="NCBI Taxonomy" id="1802286"/>
    <lineage>
        <taxon>Bacteria</taxon>
        <taxon>Candidatus Sungiibacteriota</taxon>
    </lineage>
</organism>
<keyword evidence="9" id="KW-0066">ATP synthesis</keyword>
<evidence type="ECO:0000256" key="8">
    <source>
        <dbReference type="ARBA" id="ARBA00023196"/>
    </source>
</evidence>
<comment type="function">
    <text evidence="1">Produces ATP from ADP in the presence of a proton gradient across the membrane. The gamma chain is believed to be important in regulating ATPase activity and the flow of protons through the CF(0) complex.</text>
</comment>